<evidence type="ECO:0008006" key="3">
    <source>
        <dbReference type="Google" id="ProtNLM"/>
    </source>
</evidence>
<dbReference type="EMBL" id="RCHS01000607">
    <property type="protein sequence ID" value="RMX57818.1"/>
    <property type="molecule type" value="Genomic_DNA"/>
</dbReference>
<feature type="non-terminal residue" evidence="1">
    <location>
        <position position="1"/>
    </location>
</feature>
<dbReference type="OrthoDB" id="167398at2759"/>
<reference evidence="1 2" key="1">
    <citation type="journal article" date="2018" name="Sci. Rep.">
        <title>Comparative analysis of the Pocillopora damicornis genome highlights role of immune system in coral evolution.</title>
        <authorList>
            <person name="Cunning R."/>
            <person name="Bay R.A."/>
            <person name="Gillette P."/>
            <person name="Baker A.C."/>
            <person name="Traylor-Knowles N."/>
        </authorList>
    </citation>
    <scope>NUCLEOTIDE SEQUENCE [LARGE SCALE GENOMIC DNA]</scope>
    <source>
        <strain evidence="1">RSMAS</strain>
        <tissue evidence="1">Whole animal</tissue>
    </source>
</reference>
<evidence type="ECO:0000313" key="2">
    <source>
        <dbReference type="Proteomes" id="UP000275408"/>
    </source>
</evidence>
<proteinExistence type="predicted"/>
<gene>
    <name evidence="1" type="ORF">pdam_00020683</name>
</gene>
<feature type="non-terminal residue" evidence="1">
    <location>
        <position position="649"/>
    </location>
</feature>
<keyword evidence="2" id="KW-1185">Reference proteome</keyword>
<name>A0A3M6UWW1_POCDA</name>
<protein>
    <recommendedName>
        <fullName evidence="3">Protein DD3-3</fullName>
    </recommendedName>
</protein>
<accession>A0A3M6UWW1</accession>
<dbReference type="Proteomes" id="UP000275408">
    <property type="component" value="Unassembled WGS sequence"/>
</dbReference>
<evidence type="ECO:0000313" key="1">
    <source>
        <dbReference type="EMBL" id="RMX57818.1"/>
    </source>
</evidence>
<comment type="caution">
    <text evidence="1">The sequence shown here is derived from an EMBL/GenBank/DDBJ whole genome shotgun (WGS) entry which is preliminary data.</text>
</comment>
<organism evidence="1 2">
    <name type="scientific">Pocillopora damicornis</name>
    <name type="common">Cauliflower coral</name>
    <name type="synonym">Millepora damicornis</name>
    <dbReference type="NCBI Taxonomy" id="46731"/>
    <lineage>
        <taxon>Eukaryota</taxon>
        <taxon>Metazoa</taxon>
        <taxon>Cnidaria</taxon>
        <taxon>Anthozoa</taxon>
        <taxon>Hexacorallia</taxon>
        <taxon>Scleractinia</taxon>
        <taxon>Astrocoeniina</taxon>
        <taxon>Pocilloporidae</taxon>
        <taxon>Pocillopora</taxon>
    </lineage>
</organism>
<dbReference type="InterPro" id="IPR053320">
    <property type="entry name" value="Protein_DD3-3_O-glyco"/>
</dbReference>
<dbReference type="PANTHER" id="PTHR35170:SF2">
    <property type="entry name" value="PROTEIN DD3-3"/>
    <property type="match status" value="1"/>
</dbReference>
<sequence>PNRFFSFSTEQNTRIIFVCGFILATLVEPSSSDMYLHFPHGSNNRLNGNQDNVRNANRLFDSQNNGKAGYNVGDKLASNPGDNIQEFRQLPQEFYMSGCDAKAKTEVEIMWTNQHGTGPKTGDIVESQAILQYMCQPYPEGKMATNDVNREFKYHTIRNGQNLATQSFSNNNRENAYIRKDRGLHEPANYYQAYFRRERNKGLFTADQQLKGVLPIYTRQNPQGTRRGLEVPEERDYFPYWGPSPWKDIAIMVSDKKTEELMKKYVNSPEYGQKYMCIMPTTLKDNPNCPRDNSNNLAKQCVAKYITEDACEKAGGKWTKFITNYIEKTSGVLSTCHNIGDMKLSRGLPYEPHKLSQGADGKEQFVLLHKTPDVIYAPSTVVNHNGLNMEGKFSSYKWKVPCFATNTTQRCVLRIRYNITTADAPREFDASNNKNVTNNPKTKAVDGKTLLQLALNTAQLSRTFQDRSHVILLKPRSSLPKEHQHRQIYYIGGMGKRGNIVQAYPAMEYRFTPERITVTTEDIVCFVWSGSNNNQNNEGQGTARTDRTNVCWMKEGCQSLKPEACSSLPLEVVDHIDKFDADKLNLHLNKGCYEQANLQAQLNNAPASCNPPCFRITKPGNYCYMGTRNNNFSNRRHMGQITVTESVKS</sequence>
<dbReference type="AlphaFoldDB" id="A0A3M6UWW1"/>
<dbReference type="PANTHER" id="PTHR35170">
    <property type="entry name" value="PROTEIN DD3-3"/>
    <property type="match status" value="1"/>
</dbReference>
<dbReference type="STRING" id="46731.A0A3M6UWW1"/>